<dbReference type="PRINTS" id="PR00344">
    <property type="entry name" value="BCTRLSENSOR"/>
</dbReference>
<dbReference type="Proteomes" id="UP000606935">
    <property type="component" value="Unassembled WGS sequence"/>
</dbReference>
<reference evidence="16" key="1">
    <citation type="journal article" date="2014" name="Int. J. Syst. Evol. Microbiol.">
        <title>Complete genome sequence of Corynebacterium casei LMG S-19264T (=DSM 44701T), isolated from a smear-ripened cheese.</title>
        <authorList>
            <consortium name="US DOE Joint Genome Institute (JGI-PGF)"/>
            <person name="Walter F."/>
            <person name="Albersmeier A."/>
            <person name="Kalinowski J."/>
            <person name="Ruckert C."/>
        </authorList>
    </citation>
    <scope>NUCLEOTIDE SEQUENCE</scope>
    <source>
        <strain evidence="16">CGMCC 1.7086</strain>
    </source>
</reference>
<dbReference type="EMBL" id="BMLS01000003">
    <property type="protein sequence ID" value="GGO70899.1"/>
    <property type="molecule type" value="Genomic_DNA"/>
</dbReference>
<evidence type="ECO:0000256" key="12">
    <source>
        <dbReference type="ARBA" id="ARBA00023136"/>
    </source>
</evidence>
<dbReference type="GO" id="GO:0005524">
    <property type="term" value="F:ATP binding"/>
    <property type="evidence" value="ECO:0007669"/>
    <property type="project" value="UniProtKB-KW"/>
</dbReference>
<keyword evidence="4" id="KW-0597">Phosphoprotein</keyword>
<dbReference type="GO" id="GO:0004673">
    <property type="term" value="F:protein histidine kinase activity"/>
    <property type="evidence" value="ECO:0007669"/>
    <property type="project" value="UniProtKB-EC"/>
</dbReference>
<comment type="subcellular location">
    <subcellularLocation>
        <location evidence="2">Membrane</location>
    </subcellularLocation>
</comment>
<keyword evidence="5" id="KW-0808">Transferase</keyword>
<feature type="transmembrane region" description="Helical" evidence="13">
    <location>
        <begin position="167"/>
        <end position="190"/>
    </location>
</feature>
<evidence type="ECO:0000313" key="17">
    <source>
        <dbReference type="Proteomes" id="UP000606935"/>
    </source>
</evidence>
<keyword evidence="9" id="KW-0067">ATP-binding</keyword>
<dbReference type="InterPro" id="IPR058619">
    <property type="entry name" value="PhoQ/CarS-like_HATPase"/>
</dbReference>
<dbReference type="SUPFAM" id="SSF55874">
    <property type="entry name" value="ATPase domain of HSP90 chaperone/DNA topoisomerase II/histidine kinase"/>
    <property type="match status" value="1"/>
</dbReference>
<evidence type="ECO:0000256" key="1">
    <source>
        <dbReference type="ARBA" id="ARBA00000085"/>
    </source>
</evidence>
<organism evidence="16 17">
    <name type="scientific">Bowmanella pacifica</name>
    <dbReference type="NCBI Taxonomy" id="502051"/>
    <lineage>
        <taxon>Bacteria</taxon>
        <taxon>Pseudomonadati</taxon>
        <taxon>Pseudomonadota</taxon>
        <taxon>Gammaproteobacteria</taxon>
        <taxon>Alteromonadales</taxon>
        <taxon>Alteromonadaceae</taxon>
        <taxon>Bowmanella</taxon>
    </lineage>
</organism>
<dbReference type="Gene3D" id="1.10.287.130">
    <property type="match status" value="1"/>
</dbReference>
<keyword evidence="7" id="KW-0547">Nucleotide-binding</keyword>
<evidence type="ECO:0000256" key="6">
    <source>
        <dbReference type="ARBA" id="ARBA00022692"/>
    </source>
</evidence>
<dbReference type="InterPro" id="IPR004358">
    <property type="entry name" value="Sig_transdc_His_kin-like_C"/>
</dbReference>
<dbReference type="SMART" id="SM00387">
    <property type="entry name" value="HATPase_c"/>
    <property type="match status" value="1"/>
</dbReference>
<evidence type="ECO:0000256" key="2">
    <source>
        <dbReference type="ARBA" id="ARBA00004370"/>
    </source>
</evidence>
<keyword evidence="6 13" id="KW-0812">Transmembrane</keyword>
<keyword evidence="12 13" id="KW-0472">Membrane</keyword>
<evidence type="ECO:0000256" key="7">
    <source>
        <dbReference type="ARBA" id="ARBA00022741"/>
    </source>
</evidence>
<dbReference type="GO" id="GO:0005886">
    <property type="term" value="C:plasma membrane"/>
    <property type="evidence" value="ECO:0007669"/>
    <property type="project" value="TreeGrafter"/>
</dbReference>
<dbReference type="Pfam" id="PF02518">
    <property type="entry name" value="HATPase_c"/>
    <property type="match status" value="1"/>
</dbReference>
<feature type="domain" description="HAMP" evidence="15">
    <location>
        <begin position="187"/>
        <end position="238"/>
    </location>
</feature>
<keyword evidence="17" id="KW-1185">Reference proteome</keyword>
<protein>
    <recommendedName>
        <fullName evidence="3">histidine kinase</fullName>
        <ecNumber evidence="3">2.7.13.3</ecNumber>
    </recommendedName>
</protein>
<comment type="catalytic activity">
    <reaction evidence="1">
        <text>ATP + protein L-histidine = ADP + protein N-phospho-L-histidine.</text>
        <dbReference type="EC" id="2.7.13.3"/>
    </reaction>
</comment>
<evidence type="ECO:0000256" key="4">
    <source>
        <dbReference type="ARBA" id="ARBA00022553"/>
    </source>
</evidence>
<evidence type="ECO:0000313" key="16">
    <source>
        <dbReference type="EMBL" id="GGO70899.1"/>
    </source>
</evidence>
<dbReference type="PROSITE" id="PS50885">
    <property type="entry name" value="HAMP"/>
    <property type="match status" value="1"/>
</dbReference>
<evidence type="ECO:0000256" key="5">
    <source>
        <dbReference type="ARBA" id="ARBA00022679"/>
    </source>
</evidence>
<feature type="domain" description="Histidine kinase" evidence="14">
    <location>
        <begin position="246"/>
        <end position="439"/>
    </location>
</feature>
<evidence type="ECO:0000259" key="14">
    <source>
        <dbReference type="PROSITE" id="PS50109"/>
    </source>
</evidence>
<evidence type="ECO:0000256" key="11">
    <source>
        <dbReference type="ARBA" id="ARBA00023012"/>
    </source>
</evidence>
<comment type="caution">
    <text evidence="16">The sequence shown here is derived from an EMBL/GenBank/DDBJ whole genome shotgun (WGS) entry which is preliminary data.</text>
</comment>
<dbReference type="GO" id="GO:0000160">
    <property type="term" value="P:phosphorelay signal transduction system"/>
    <property type="evidence" value="ECO:0007669"/>
    <property type="project" value="UniProtKB-KW"/>
</dbReference>
<sequence length="439" mass="48907">MRRWSLKGRSFAAALLVLVVFLPLTALTLEKAYTNSLTQSMQDQLRIQNLGLISEFEVINGVIQMPETLFNNSLNIPDSGTYALISMHMLPLWQSESTLHWQKIPELQRPDVGDELFLSKQFNGRTFFQFSYTAEFEDRSLMFPVTFHILMEGRLFDSELSTFRYTLWQWLAFVALVLIALLAFSLNAALKPIGGLVKQISEVESGKQRRAEGNFPPELEHLKASLNHLLDSEQQQRSRYHHSLGDLAHNLKTPLAVLKGNPELPASAREPLEQIESIIARQLKRAVAGIGSGWQQAEPLAPLLTKLISAMTKVHADKQLAIQLHDPDNLALPGDQTDLMELFGNLLDNACKAAHKQVQVSLHCNQQLCIDIEDDGPGIPTDKRQDLLNRGTRLDSYASGQGIGMAVVSDLVAAYNGTLLIRDSELGGARISLRFPLPA</sequence>
<reference evidence="16" key="2">
    <citation type="submission" date="2020-09" db="EMBL/GenBank/DDBJ databases">
        <authorList>
            <person name="Sun Q."/>
            <person name="Zhou Y."/>
        </authorList>
    </citation>
    <scope>NUCLEOTIDE SEQUENCE</scope>
    <source>
        <strain evidence="16">CGMCC 1.7086</strain>
    </source>
</reference>
<dbReference type="InterPro" id="IPR005467">
    <property type="entry name" value="His_kinase_dom"/>
</dbReference>
<dbReference type="InterPro" id="IPR036890">
    <property type="entry name" value="HATPase_C_sf"/>
</dbReference>
<dbReference type="InterPro" id="IPR003594">
    <property type="entry name" value="HATPase_dom"/>
</dbReference>
<keyword evidence="8 16" id="KW-0418">Kinase</keyword>
<evidence type="ECO:0000256" key="3">
    <source>
        <dbReference type="ARBA" id="ARBA00012438"/>
    </source>
</evidence>
<dbReference type="EC" id="2.7.13.3" evidence="3"/>
<evidence type="ECO:0000256" key="13">
    <source>
        <dbReference type="SAM" id="Phobius"/>
    </source>
</evidence>
<evidence type="ECO:0000256" key="9">
    <source>
        <dbReference type="ARBA" id="ARBA00022840"/>
    </source>
</evidence>
<dbReference type="PANTHER" id="PTHR45436:SF4">
    <property type="entry name" value="SENSOR PROTEIN PHOQ"/>
    <property type="match status" value="1"/>
</dbReference>
<dbReference type="PROSITE" id="PS50109">
    <property type="entry name" value="HIS_KIN"/>
    <property type="match status" value="1"/>
</dbReference>
<dbReference type="AlphaFoldDB" id="A0A917Z0H4"/>
<keyword evidence="10 13" id="KW-1133">Transmembrane helix</keyword>
<dbReference type="PANTHER" id="PTHR45436">
    <property type="entry name" value="SENSOR HISTIDINE KINASE YKOH"/>
    <property type="match status" value="1"/>
</dbReference>
<dbReference type="Gene3D" id="3.30.565.10">
    <property type="entry name" value="Histidine kinase-like ATPase, C-terminal domain"/>
    <property type="match status" value="1"/>
</dbReference>
<gene>
    <name evidence="16" type="ORF">GCM10010982_25500</name>
</gene>
<evidence type="ECO:0000256" key="8">
    <source>
        <dbReference type="ARBA" id="ARBA00022777"/>
    </source>
</evidence>
<evidence type="ECO:0000259" key="15">
    <source>
        <dbReference type="PROSITE" id="PS50885"/>
    </source>
</evidence>
<dbReference type="InterPro" id="IPR003660">
    <property type="entry name" value="HAMP_dom"/>
</dbReference>
<accession>A0A917Z0H4</accession>
<name>A0A917Z0H4_9ALTE</name>
<dbReference type="InterPro" id="IPR050428">
    <property type="entry name" value="TCS_sensor_his_kinase"/>
</dbReference>
<proteinExistence type="predicted"/>
<keyword evidence="11" id="KW-0902">Two-component regulatory system</keyword>
<dbReference type="CDD" id="cd16954">
    <property type="entry name" value="HATPase_PhoQ-like"/>
    <property type="match status" value="1"/>
</dbReference>
<evidence type="ECO:0000256" key="10">
    <source>
        <dbReference type="ARBA" id="ARBA00022989"/>
    </source>
</evidence>
<dbReference type="RefSeq" id="WP_188695625.1">
    <property type="nucleotide sequence ID" value="NZ_BMLS01000003.1"/>
</dbReference>